<feature type="signal peptide" evidence="1">
    <location>
        <begin position="1"/>
        <end position="23"/>
    </location>
</feature>
<dbReference type="AlphaFoldDB" id="A0A3L6L1I7"/>
<dbReference type="PANTHER" id="PTHR48100">
    <property type="entry name" value="BROAD-SPECIFICITY PHOSPHATASE YOR283W-RELATED"/>
    <property type="match status" value="1"/>
</dbReference>
<comment type="caution">
    <text evidence="2">The sequence shown here is derived from an EMBL/GenBank/DDBJ whole genome shotgun (WGS) entry which is preliminary data.</text>
</comment>
<evidence type="ECO:0000313" key="2">
    <source>
        <dbReference type="EMBL" id="RHW70075.1"/>
    </source>
</evidence>
<evidence type="ECO:0000256" key="1">
    <source>
        <dbReference type="SAM" id="SignalP"/>
    </source>
</evidence>
<dbReference type="SMART" id="SM00855">
    <property type="entry name" value="PGAM"/>
    <property type="match status" value="1"/>
</dbReference>
<dbReference type="Proteomes" id="UP000266743">
    <property type="component" value="Chromosome 9"/>
</dbReference>
<sequence length="335" mass="36830">MFYLMVVALLVAVAIAIAPAAQALRMKLVTYFEGFFFMATANDLPAAFRGSNCLQVQVNSKSGSKRVIRLVFIRHGQSVWNSLFNSFDATWPVRAVKAMVNEAVYFFTNPFDSVIVDSPLSEKGRSEAQELARFVRSAKGQVCFDASCSLIVCSNLRRAMETALVGMQPRIVSTGERIVVDSSLQEGSRNIDAQSLSTEPGKIVPCKMGELATPQLLGTAFDPHLNGGNRTAKRNVYDRMDEFVQHLFGGVKSNPYVPASSAESGNSALKEVIVVGHSGYFRCFFKRFLPSSSRHVAKTKKLKNCAVVSFDLVRNESTGEVYIEESTVSVLYKGF</sequence>
<dbReference type="InterPro" id="IPR029033">
    <property type="entry name" value="His_PPase_superfam"/>
</dbReference>
<accession>A0A3L6L1I7</accession>
<name>A0A3L6L1I7_9TRYP</name>
<dbReference type="PANTHER" id="PTHR48100:SF33">
    <property type="entry name" value="PEPTIDASE S54 RHOMBOID DOMAIN-CONTAINING PROTEIN"/>
    <property type="match status" value="1"/>
</dbReference>
<protein>
    <submittedName>
        <fullName evidence="2">Histidine phosphatase superfamily (Branch 1)</fullName>
    </submittedName>
</protein>
<keyword evidence="1" id="KW-0732">Signal</keyword>
<dbReference type="GO" id="GO:0016791">
    <property type="term" value="F:phosphatase activity"/>
    <property type="evidence" value="ECO:0007669"/>
    <property type="project" value="TreeGrafter"/>
</dbReference>
<dbReference type="GO" id="GO:0005829">
    <property type="term" value="C:cytosol"/>
    <property type="evidence" value="ECO:0007669"/>
    <property type="project" value="TreeGrafter"/>
</dbReference>
<dbReference type="SUPFAM" id="SSF53254">
    <property type="entry name" value="Phosphoglycerate mutase-like"/>
    <property type="match status" value="1"/>
</dbReference>
<reference evidence="2" key="1">
    <citation type="submission" date="2018-09" db="EMBL/GenBank/DDBJ databases">
        <title>whole genome sequence of T. equiperdum IVM-t1 strain.</title>
        <authorList>
            <person name="Suganuma K."/>
        </authorList>
    </citation>
    <scope>NUCLEOTIDE SEQUENCE [LARGE SCALE GENOMIC DNA]</scope>
    <source>
        <strain evidence="2">IVM-t1</strain>
    </source>
</reference>
<dbReference type="EMBL" id="QSBY01000009">
    <property type="protein sequence ID" value="RHW70075.1"/>
    <property type="molecule type" value="Genomic_DNA"/>
</dbReference>
<dbReference type="Pfam" id="PF00300">
    <property type="entry name" value="His_Phos_1"/>
    <property type="match status" value="1"/>
</dbReference>
<feature type="chain" id="PRO_5018308155" evidence="1">
    <location>
        <begin position="24"/>
        <end position="335"/>
    </location>
</feature>
<dbReference type="CDD" id="cd07067">
    <property type="entry name" value="HP_PGM_like"/>
    <property type="match status" value="1"/>
</dbReference>
<dbReference type="InterPro" id="IPR013078">
    <property type="entry name" value="His_Pase_superF_clade-1"/>
</dbReference>
<gene>
    <name evidence="2" type="ORF">DPX39_090054100</name>
</gene>
<proteinExistence type="predicted"/>
<dbReference type="InterPro" id="IPR050275">
    <property type="entry name" value="PGM_Phosphatase"/>
</dbReference>
<dbReference type="Gene3D" id="3.40.50.1240">
    <property type="entry name" value="Phosphoglycerate mutase-like"/>
    <property type="match status" value="1"/>
</dbReference>
<organism evidence="2">
    <name type="scientific">Trypanosoma brucei equiperdum</name>
    <dbReference type="NCBI Taxonomy" id="630700"/>
    <lineage>
        <taxon>Eukaryota</taxon>
        <taxon>Discoba</taxon>
        <taxon>Euglenozoa</taxon>
        <taxon>Kinetoplastea</taxon>
        <taxon>Metakinetoplastina</taxon>
        <taxon>Trypanosomatida</taxon>
        <taxon>Trypanosomatidae</taxon>
        <taxon>Trypanosoma</taxon>
    </lineage>
</organism>